<dbReference type="PANTHER" id="PTHR11748:SF111">
    <property type="entry name" value="D-LACTATE DEHYDROGENASE, MITOCHONDRIAL-RELATED"/>
    <property type="match status" value="1"/>
</dbReference>
<dbReference type="InterPro" id="IPR006094">
    <property type="entry name" value="Oxid_FAD_bind_N"/>
</dbReference>
<dbReference type="SUPFAM" id="SSF55103">
    <property type="entry name" value="FAD-linked oxidases, C-terminal domain"/>
    <property type="match status" value="1"/>
</dbReference>
<evidence type="ECO:0000256" key="5">
    <source>
        <dbReference type="ARBA" id="ARBA00022946"/>
    </source>
</evidence>
<comment type="cofactor">
    <cofactor evidence="1">
        <name>FAD</name>
        <dbReference type="ChEBI" id="CHEBI:57692"/>
    </cofactor>
</comment>
<feature type="domain" description="FAD-binding PCMH-type" evidence="8">
    <location>
        <begin position="41"/>
        <end position="218"/>
    </location>
</feature>
<dbReference type="PANTHER" id="PTHR11748">
    <property type="entry name" value="D-LACTATE DEHYDROGENASE"/>
    <property type="match status" value="1"/>
</dbReference>
<evidence type="ECO:0000256" key="2">
    <source>
        <dbReference type="ARBA" id="ARBA00008000"/>
    </source>
</evidence>
<reference evidence="10" key="1">
    <citation type="journal article" date="2014" name="BMC Genomics">
        <title>Genome sequencing of two Neorhizobium galegae strains reveals a noeT gene responsible for the unusual acetylation of the nodulation factors.</title>
        <authorList>
            <person name="Osterman J."/>
            <person name="Marsh J."/>
            <person name="Laine P.K."/>
            <person name="Zeng Z."/>
            <person name="Alatalo E."/>
            <person name="Sullivan J.T."/>
            <person name="Young J.P."/>
            <person name="Thomas-Oates J."/>
            <person name="Paulin L."/>
            <person name="Lindstrom K."/>
        </authorList>
    </citation>
    <scope>NUCLEOTIDE SEQUENCE [LARGE SCALE GENOMIC DNA]</scope>
    <source>
        <strain evidence="10">HAMBI 540</strain>
    </source>
</reference>
<dbReference type="GO" id="GO:0071949">
    <property type="term" value="F:FAD binding"/>
    <property type="evidence" value="ECO:0007669"/>
    <property type="project" value="InterPro"/>
</dbReference>
<sequence length="462" mass="49465">MDDLVTPVSKAIAQLKGLLGDRLVTSASVREHHSHDTSRLAPHLPDAVVFPRTEEEVQAIVSACAAHGVPVVPFGAGSSMEGHTIPIRGGISLDTREMNRIVEIRPEDLLAVVQPGVTRKQLNVDLRETGLMFSVDPGADASIGGMASTRGSGTTSVRYGTMRENVLALRVVTPDGEAIQTGSRARKSSSGYDLTHLFVGSEGTLGVITELTVRLHPIPEAISSAICSFPTVANAVEAVIEAVQYGIPVARVEFLDEVAIASTNNYSKLGLPVAPTLFFEFHGTEAWVKEQAQLVEEITKGHDAISFRWTADADERAKLWQARHDLYWATKAIIPGFELYTGDICVPISRLAESIVAARADIDASSLKGQIIGHVGDGNFHTAYLIDPNNPEHLKEADEMADRVVERALAVGGTASGEHGIGIAKLKFMRKEHGKAVDVMKRIKAALDPLGIMNPGKMGDAG</sequence>
<dbReference type="RefSeq" id="WP_038587784.1">
    <property type="nucleotide sequence ID" value="NZ_HG938353.1"/>
</dbReference>
<name>A0A068SRQ6_NEOGA</name>
<dbReference type="GeneID" id="24258201"/>
<dbReference type="OrthoDB" id="9811557at2"/>
<dbReference type="Proteomes" id="UP000028181">
    <property type="component" value="Chromosome I"/>
</dbReference>
<dbReference type="InterPro" id="IPR016171">
    <property type="entry name" value="Vanillyl_alc_oxidase_C-sub2"/>
</dbReference>
<dbReference type="GO" id="GO:0004458">
    <property type="term" value="F:D-lactate dehydrogenase (cytochrome) activity"/>
    <property type="evidence" value="ECO:0007669"/>
    <property type="project" value="UniProtKB-EC"/>
</dbReference>
<dbReference type="SUPFAM" id="SSF56176">
    <property type="entry name" value="FAD-binding/transporter-associated domain-like"/>
    <property type="match status" value="1"/>
</dbReference>
<dbReference type="InterPro" id="IPR016166">
    <property type="entry name" value="FAD-bd_PCMH"/>
</dbReference>
<dbReference type="EMBL" id="HG938353">
    <property type="protein sequence ID" value="CDN48436.1"/>
    <property type="molecule type" value="Genomic_DNA"/>
</dbReference>
<accession>A0A068SRQ6</accession>
<dbReference type="PROSITE" id="PS51387">
    <property type="entry name" value="FAD_PCMH"/>
    <property type="match status" value="1"/>
</dbReference>
<dbReference type="Gene3D" id="3.30.465.10">
    <property type="match status" value="1"/>
</dbReference>
<dbReference type="FunFam" id="3.30.70.2740:FF:000001">
    <property type="entry name" value="D-lactate dehydrogenase mitochondrial"/>
    <property type="match status" value="1"/>
</dbReference>
<dbReference type="InterPro" id="IPR016169">
    <property type="entry name" value="FAD-bd_PCMH_sub2"/>
</dbReference>
<dbReference type="InterPro" id="IPR004113">
    <property type="entry name" value="FAD-bd_oxidored_4_C"/>
</dbReference>
<evidence type="ECO:0000256" key="1">
    <source>
        <dbReference type="ARBA" id="ARBA00001974"/>
    </source>
</evidence>
<dbReference type="GO" id="GO:0008720">
    <property type="term" value="F:D-lactate dehydrogenase (NAD+) activity"/>
    <property type="evidence" value="ECO:0007669"/>
    <property type="project" value="TreeGrafter"/>
</dbReference>
<keyword evidence="3" id="KW-0285">Flavoprotein</keyword>
<keyword evidence="5" id="KW-0809">Transit peptide</keyword>
<dbReference type="GO" id="GO:1903457">
    <property type="term" value="P:lactate catabolic process"/>
    <property type="evidence" value="ECO:0007669"/>
    <property type="project" value="TreeGrafter"/>
</dbReference>
<keyword evidence="4" id="KW-0274">FAD</keyword>
<dbReference type="HOGENOM" id="CLU_017779_3_0_5"/>
<protein>
    <recommendedName>
        <fullName evidence="7">D-lactate dehydrogenase (cytochrome)</fullName>
        <ecNumber evidence="7">1.1.2.4</ecNumber>
    </recommendedName>
</protein>
<dbReference type="EC" id="1.1.2.4" evidence="7"/>
<proteinExistence type="inferred from homology"/>
<evidence type="ECO:0000256" key="6">
    <source>
        <dbReference type="ARBA" id="ARBA00023002"/>
    </source>
</evidence>
<dbReference type="AlphaFoldDB" id="A0A068SRQ6"/>
<evidence type="ECO:0000256" key="7">
    <source>
        <dbReference type="ARBA" id="ARBA00038897"/>
    </source>
</evidence>
<dbReference type="InterPro" id="IPR016164">
    <property type="entry name" value="FAD-linked_Oxase-like_C"/>
</dbReference>
<evidence type="ECO:0000256" key="4">
    <source>
        <dbReference type="ARBA" id="ARBA00022827"/>
    </source>
</evidence>
<dbReference type="Gene3D" id="1.10.45.10">
    <property type="entry name" value="Vanillyl-alcohol Oxidase, Chain A, domain 4"/>
    <property type="match status" value="1"/>
</dbReference>
<dbReference type="eggNOG" id="COG0277">
    <property type="taxonomic scope" value="Bacteria"/>
</dbReference>
<evidence type="ECO:0000313" key="9">
    <source>
        <dbReference type="EMBL" id="CDN48436.1"/>
    </source>
</evidence>
<dbReference type="Pfam" id="PF02913">
    <property type="entry name" value="FAD-oxidase_C"/>
    <property type="match status" value="1"/>
</dbReference>
<keyword evidence="10" id="KW-1185">Reference proteome</keyword>
<dbReference type="Gene3D" id="3.30.70.2740">
    <property type="match status" value="1"/>
</dbReference>
<organism evidence="9 10">
    <name type="scientific">Neorhizobium galegae bv. orientalis str. HAMBI 540</name>
    <dbReference type="NCBI Taxonomy" id="1028800"/>
    <lineage>
        <taxon>Bacteria</taxon>
        <taxon>Pseudomonadati</taxon>
        <taxon>Pseudomonadota</taxon>
        <taxon>Alphaproteobacteria</taxon>
        <taxon>Hyphomicrobiales</taxon>
        <taxon>Rhizobiaceae</taxon>
        <taxon>Rhizobium/Agrobacterium group</taxon>
        <taxon>Neorhizobium</taxon>
    </lineage>
</organism>
<dbReference type="InterPro" id="IPR036318">
    <property type="entry name" value="FAD-bd_PCMH-like_sf"/>
</dbReference>
<gene>
    <name evidence="9" type="ORF">RG540_CH22680</name>
</gene>
<evidence type="ECO:0000256" key="3">
    <source>
        <dbReference type="ARBA" id="ARBA00022630"/>
    </source>
</evidence>
<keyword evidence="6" id="KW-0560">Oxidoreductase</keyword>
<dbReference type="PATRIC" id="fig|1028800.3.peg.2296"/>
<comment type="similarity">
    <text evidence="2">Belongs to the FAD-binding oxidoreductase/transferase type 4 family.</text>
</comment>
<dbReference type="FunFam" id="3.30.465.10:FF:000016">
    <property type="entry name" value="probable D-lactate dehydrogenase, mitochondrial"/>
    <property type="match status" value="1"/>
</dbReference>
<dbReference type="FunFam" id="1.10.45.10:FF:000001">
    <property type="entry name" value="D-lactate dehydrogenase mitochondrial"/>
    <property type="match status" value="1"/>
</dbReference>
<dbReference type="KEGG" id="ngg:RG540_CH22680"/>
<evidence type="ECO:0000259" key="8">
    <source>
        <dbReference type="PROSITE" id="PS51387"/>
    </source>
</evidence>
<dbReference type="Pfam" id="PF01565">
    <property type="entry name" value="FAD_binding_4"/>
    <property type="match status" value="1"/>
</dbReference>
<evidence type="ECO:0000313" key="10">
    <source>
        <dbReference type="Proteomes" id="UP000028181"/>
    </source>
</evidence>